<feature type="region of interest" description="Disordered" evidence="1">
    <location>
        <begin position="76"/>
        <end position="140"/>
    </location>
</feature>
<accession>A0A0K1Q385</accession>
<name>A0A0K1Q385_9BACT</name>
<reference evidence="2 3" key="1">
    <citation type="submission" date="2015-08" db="EMBL/GenBank/DDBJ databases">
        <authorList>
            <person name="Babu N.S."/>
            <person name="Beckwith C.J."/>
            <person name="Beseler K.G."/>
            <person name="Brison A."/>
            <person name="Carone J.V."/>
            <person name="Caskin T.P."/>
            <person name="Diamond M."/>
            <person name="Durham M.E."/>
            <person name="Foxe J.M."/>
            <person name="Go M."/>
            <person name="Henderson B.A."/>
            <person name="Jones I.B."/>
            <person name="McGettigan J.A."/>
            <person name="Micheletti S.J."/>
            <person name="Nasrallah M.E."/>
            <person name="Ortiz D."/>
            <person name="Piller C.R."/>
            <person name="Privatt S.R."/>
            <person name="Schneider S.L."/>
            <person name="Sharp S."/>
            <person name="Smith T.C."/>
            <person name="Stanton J.D."/>
            <person name="Ullery H.E."/>
            <person name="Wilson R.J."/>
            <person name="Serrano M.G."/>
            <person name="Buck G."/>
            <person name="Lee V."/>
            <person name="Wang Y."/>
            <person name="Carvalho R."/>
            <person name="Voegtly L."/>
            <person name="Shi R."/>
            <person name="Duckworth R."/>
            <person name="Johnson A."/>
            <person name="Loviza R."/>
            <person name="Walstead R."/>
            <person name="Shah Z."/>
            <person name="Kiflezghi M."/>
            <person name="Wade K."/>
            <person name="Ball S.L."/>
            <person name="Bradley K.W."/>
            <person name="Asai D.J."/>
            <person name="Bowman C.A."/>
            <person name="Russell D.A."/>
            <person name="Pope W.H."/>
            <person name="Jacobs-Sera D."/>
            <person name="Hendrix R.W."/>
            <person name="Hatfull G.F."/>
        </authorList>
    </citation>
    <scope>NUCLEOTIDE SEQUENCE [LARGE SCALE GENOMIC DNA]</scope>
    <source>
        <strain evidence="2 3">DSM 27648</strain>
    </source>
</reference>
<evidence type="ECO:0000256" key="1">
    <source>
        <dbReference type="SAM" id="MobiDB-lite"/>
    </source>
</evidence>
<organism evidence="2 3">
    <name type="scientific">Labilithrix luteola</name>
    <dbReference type="NCBI Taxonomy" id="1391654"/>
    <lineage>
        <taxon>Bacteria</taxon>
        <taxon>Pseudomonadati</taxon>
        <taxon>Myxococcota</taxon>
        <taxon>Polyangia</taxon>
        <taxon>Polyangiales</taxon>
        <taxon>Labilitrichaceae</taxon>
        <taxon>Labilithrix</taxon>
    </lineage>
</organism>
<evidence type="ECO:0000313" key="2">
    <source>
        <dbReference type="EMBL" id="AKV00097.1"/>
    </source>
</evidence>
<gene>
    <name evidence="2" type="ORF">AKJ09_06760</name>
</gene>
<protein>
    <submittedName>
        <fullName evidence="2">Uncharacterized protein</fullName>
    </submittedName>
</protein>
<feature type="compositionally biased region" description="Polar residues" evidence="1">
    <location>
        <begin position="121"/>
        <end position="137"/>
    </location>
</feature>
<sequence>MAAVRTYTERWAHVPEGTTESRTIRVRISEASHETIGTLAVANKSGILAEREIVGPSCTEVSRALAVMVAVTIDPRAGGGGGAGSPGKAGASGPPEEASAPEGNPEARPPYESALPLPRATSPSAVRTSPPASTSPGVSLDVRVETTSAVIRGGLVGVGASITVESPESGQPRWLAVLKPSLGLGIRQSLPKERALQGGSVDLLWTAGHIRLCPLRISVTPIMKVVPCTEANIGTFRASAEGFVDVRRLSSFWFDVGASVWAAVDLSDRIFLSSTVLVTIPSVRQPLVLATGATVASVPPLGLLGGLGIGARM</sequence>
<proteinExistence type="predicted"/>
<evidence type="ECO:0000313" key="3">
    <source>
        <dbReference type="Proteomes" id="UP000064967"/>
    </source>
</evidence>
<dbReference type="EMBL" id="CP012333">
    <property type="protein sequence ID" value="AKV00097.1"/>
    <property type="molecule type" value="Genomic_DNA"/>
</dbReference>
<feature type="compositionally biased region" description="Gly residues" evidence="1">
    <location>
        <begin position="77"/>
        <end position="87"/>
    </location>
</feature>
<dbReference type="Proteomes" id="UP000064967">
    <property type="component" value="Chromosome"/>
</dbReference>
<dbReference type="AlphaFoldDB" id="A0A0K1Q385"/>
<dbReference type="KEGG" id="llu:AKJ09_06760"/>
<feature type="compositionally biased region" description="Low complexity" evidence="1">
    <location>
        <begin position="88"/>
        <end position="98"/>
    </location>
</feature>
<keyword evidence="3" id="KW-1185">Reference proteome</keyword>